<keyword evidence="1" id="KW-0472">Membrane</keyword>
<dbReference type="Proteomes" id="UP001317822">
    <property type="component" value="Chromosome"/>
</dbReference>
<feature type="domain" description="ABC-type transport auxiliary lipoprotein component" evidence="2">
    <location>
        <begin position="52"/>
        <end position="212"/>
    </location>
</feature>
<evidence type="ECO:0000259" key="2">
    <source>
        <dbReference type="Pfam" id="PF03886"/>
    </source>
</evidence>
<sequence length="232" mass="24855">MTTRADMTTTAFHFARPFARHARLAVAAGMMLALAGCSILGDKPKSNNTIFAPEPAVQADPSWPKVDWQLVIAPPAAARFVDSLRIAVRPTPGEVQVYRDAQWARPPSDMLVDTVLRALEDSGRIGGVARQGMGVAGEYKLFFEVRRFESDYAGGPVPSATIEVSAKLLHVQQQKVAASRVFTQSTPAASTAVPDVARAFEQSLSKIGGEIAGWTLVSGEAYRRTLPPPAAP</sequence>
<accession>A0ABN6UGU1</accession>
<reference evidence="3 4" key="1">
    <citation type="journal article" date="2023" name="Int. J. Syst. Evol. Microbiol.">
        <title>Physiological and genomic analyses of cobalamin (vitamin B12)-auxotrophy of Lysobacter auxotrophicus sp. nov., a methionine-auxotrophic chitinolytic bacterium isolated from chitin-treated soil.</title>
        <authorList>
            <person name="Saito A."/>
            <person name="Dohra H."/>
            <person name="Hamada M."/>
            <person name="Moriuchi R."/>
            <person name="Kotsuchibashi Y."/>
            <person name="Mori K."/>
        </authorList>
    </citation>
    <scope>NUCLEOTIDE SEQUENCE [LARGE SCALE GENOMIC DNA]</scope>
    <source>
        <strain evidence="3 4">5-21a</strain>
    </source>
</reference>
<keyword evidence="1" id="KW-0812">Transmembrane</keyword>
<dbReference type="Gene3D" id="3.40.50.10610">
    <property type="entry name" value="ABC-type transport auxiliary lipoprotein component"/>
    <property type="match status" value="1"/>
</dbReference>
<dbReference type="SUPFAM" id="SSF159594">
    <property type="entry name" value="XCC0632-like"/>
    <property type="match status" value="1"/>
</dbReference>
<organism evidence="3 4">
    <name type="scientific">Lysobacter auxotrophicus</name>
    <dbReference type="NCBI Taxonomy" id="2992573"/>
    <lineage>
        <taxon>Bacteria</taxon>
        <taxon>Pseudomonadati</taxon>
        <taxon>Pseudomonadota</taxon>
        <taxon>Gammaproteobacteria</taxon>
        <taxon>Lysobacterales</taxon>
        <taxon>Lysobacteraceae</taxon>
        <taxon>Lysobacter</taxon>
    </lineage>
</organism>
<evidence type="ECO:0000256" key="1">
    <source>
        <dbReference type="SAM" id="Phobius"/>
    </source>
</evidence>
<dbReference type="InterPro" id="IPR005586">
    <property type="entry name" value="ABC_trans_aux"/>
</dbReference>
<evidence type="ECO:0000313" key="3">
    <source>
        <dbReference type="EMBL" id="BDU15479.1"/>
    </source>
</evidence>
<name>A0ABN6UGU1_9GAMM</name>
<dbReference type="Pfam" id="PF03886">
    <property type="entry name" value="ABC_trans_aux"/>
    <property type="match status" value="1"/>
</dbReference>
<keyword evidence="1" id="KW-1133">Transmembrane helix</keyword>
<protein>
    <submittedName>
        <fullName evidence="3">ABC-type transport auxiliary lipoprotein family protein</fullName>
    </submittedName>
</protein>
<feature type="transmembrane region" description="Helical" evidence="1">
    <location>
        <begin position="21"/>
        <end position="41"/>
    </location>
</feature>
<gene>
    <name evidence="3" type="ORF">LA521A_06800</name>
</gene>
<proteinExistence type="predicted"/>
<keyword evidence="3" id="KW-0449">Lipoprotein</keyword>
<keyword evidence="4" id="KW-1185">Reference proteome</keyword>
<evidence type="ECO:0000313" key="4">
    <source>
        <dbReference type="Proteomes" id="UP001317822"/>
    </source>
</evidence>
<dbReference type="EMBL" id="AP027041">
    <property type="protein sequence ID" value="BDU15479.1"/>
    <property type="molecule type" value="Genomic_DNA"/>
</dbReference>